<dbReference type="InterPro" id="IPR022162">
    <property type="entry name" value="TRPC4AP"/>
</dbReference>
<protein>
    <submittedName>
        <fullName evidence="1">TRPC4AP</fullName>
    </submittedName>
</protein>
<dbReference type="EMBL" id="VXIV02002628">
    <property type="protein sequence ID" value="KAF6024045.1"/>
    <property type="molecule type" value="Genomic_DNA"/>
</dbReference>
<accession>A0A7J7JD65</accession>
<dbReference type="AlphaFoldDB" id="A0A7J7JD65"/>
<dbReference type="GO" id="GO:0019902">
    <property type="term" value="F:phosphatase binding"/>
    <property type="evidence" value="ECO:0007669"/>
    <property type="project" value="TreeGrafter"/>
</dbReference>
<sequence>MSIVNSLVYKVEAVHVLGLLLLGKHRRRTQKMVSEMKLIPGLSAVFENFVWKVRGNRTGAHDRLAGHNPSCQCSPEVAIKIQVMRVIHSFCDHSEYKHLMLTRSELAEVQRINEKAGLLQIQGLDQVDKNNMCKGKVGLLAKIVEVLKKEPTDSTFCFWFCRVIDSYLRGTTSFCDQVFLLRRGVLQHIVGKLLDGEQKTKEILQSSFDLLAELMKFNIEAFKIAEDVLRTTELRKKFRELTNSYIVDSNMFIRSTILSYFFFCNEQPEYADYSKNVNYMLSYIGDFQHQVNYLHELVSLTTVHNISQVR</sequence>
<evidence type="ECO:0000313" key="1">
    <source>
        <dbReference type="EMBL" id="KAF6024045.1"/>
    </source>
</evidence>
<reference evidence="1" key="1">
    <citation type="submission" date="2020-06" db="EMBL/GenBank/DDBJ databases">
        <title>Draft genome of Bugula neritina, a colonial animal packing powerful symbionts and potential medicines.</title>
        <authorList>
            <person name="Rayko M."/>
        </authorList>
    </citation>
    <scope>NUCLEOTIDE SEQUENCE [LARGE SCALE GENOMIC DNA]</scope>
    <source>
        <strain evidence="1">Kwan_BN1</strain>
    </source>
</reference>
<organism evidence="1 2">
    <name type="scientific">Bugula neritina</name>
    <name type="common">Brown bryozoan</name>
    <name type="synonym">Sertularia neritina</name>
    <dbReference type="NCBI Taxonomy" id="10212"/>
    <lineage>
        <taxon>Eukaryota</taxon>
        <taxon>Metazoa</taxon>
        <taxon>Spiralia</taxon>
        <taxon>Lophotrochozoa</taxon>
        <taxon>Bryozoa</taxon>
        <taxon>Gymnolaemata</taxon>
        <taxon>Cheilostomatida</taxon>
        <taxon>Flustrina</taxon>
        <taxon>Buguloidea</taxon>
        <taxon>Bugulidae</taxon>
        <taxon>Bugula</taxon>
    </lineage>
</organism>
<gene>
    <name evidence="1" type="ORF">EB796_017651</name>
</gene>
<dbReference type="GO" id="GO:0006511">
    <property type="term" value="P:ubiquitin-dependent protein catabolic process"/>
    <property type="evidence" value="ECO:0007669"/>
    <property type="project" value="InterPro"/>
</dbReference>
<name>A0A7J7JD65_BUGNE</name>
<comment type="caution">
    <text evidence="1">The sequence shown here is derived from an EMBL/GenBank/DDBJ whole genome shotgun (WGS) entry which is preliminary data.</text>
</comment>
<dbReference type="Pfam" id="PF12463">
    <property type="entry name" value="DUF3689"/>
    <property type="match status" value="1"/>
</dbReference>
<evidence type="ECO:0000313" key="2">
    <source>
        <dbReference type="Proteomes" id="UP000593567"/>
    </source>
</evidence>
<proteinExistence type="predicted"/>
<dbReference type="Proteomes" id="UP000593567">
    <property type="component" value="Unassembled WGS sequence"/>
</dbReference>
<dbReference type="OrthoDB" id="1866965at2759"/>
<keyword evidence="2" id="KW-1185">Reference proteome</keyword>
<dbReference type="GO" id="GO:0031464">
    <property type="term" value="C:Cul4A-RING E3 ubiquitin ligase complex"/>
    <property type="evidence" value="ECO:0007669"/>
    <property type="project" value="InterPro"/>
</dbReference>
<dbReference type="PANTHER" id="PTHR31743:SF1">
    <property type="entry name" value="SHORT TRANSIENT RECEPTOR POTENTIAL CHANNEL 4-ASSOCIATED PROTEIN"/>
    <property type="match status" value="1"/>
</dbReference>
<dbReference type="PANTHER" id="PTHR31743">
    <property type="entry name" value="TRANSIENT RECEPTOR POTENTIAL CHANNEL 4-ASSOCIATED PROTEIN TCPC4AP"/>
    <property type="match status" value="1"/>
</dbReference>